<feature type="region of interest" description="Disordered" evidence="1">
    <location>
        <begin position="16"/>
        <end position="37"/>
    </location>
</feature>
<evidence type="ECO:0000256" key="1">
    <source>
        <dbReference type="SAM" id="MobiDB-lite"/>
    </source>
</evidence>
<protein>
    <submittedName>
        <fullName evidence="2">Uncharacterized protein</fullName>
    </submittedName>
</protein>
<proteinExistence type="predicted"/>
<accession>A0ABU6B4E9</accession>
<feature type="region of interest" description="Disordered" evidence="1">
    <location>
        <begin position="164"/>
        <end position="185"/>
    </location>
</feature>
<evidence type="ECO:0000313" key="2">
    <source>
        <dbReference type="EMBL" id="MEB3514566.1"/>
    </source>
</evidence>
<reference evidence="2 3" key="1">
    <citation type="submission" date="2023-12" db="EMBL/GenBank/DDBJ databases">
        <title>novel species in genus Nocarida.</title>
        <authorList>
            <person name="Li Z."/>
        </authorList>
    </citation>
    <scope>NUCLEOTIDE SEQUENCE [LARGE SCALE GENOMIC DNA]</scope>
    <source>
        <strain evidence="2 3">CDC186</strain>
    </source>
</reference>
<dbReference type="Proteomes" id="UP001348098">
    <property type="component" value="Unassembled WGS sequence"/>
</dbReference>
<comment type="caution">
    <text evidence="2">The sequence shown here is derived from an EMBL/GenBank/DDBJ whole genome shotgun (WGS) entry which is preliminary data.</text>
</comment>
<dbReference type="EMBL" id="JAYKYQ010000019">
    <property type="protein sequence ID" value="MEB3514566.1"/>
    <property type="molecule type" value="Genomic_DNA"/>
</dbReference>
<evidence type="ECO:0000313" key="3">
    <source>
        <dbReference type="Proteomes" id="UP001348098"/>
    </source>
</evidence>
<organism evidence="2 3">
    <name type="scientific">Nocardia implantans</name>
    <dbReference type="NCBI Taxonomy" id="3108168"/>
    <lineage>
        <taxon>Bacteria</taxon>
        <taxon>Bacillati</taxon>
        <taxon>Actinomycetota</taxon>
        <taxon>Actinomycetes</taxon>
        <taxon>Mycobacteriales</taxon>
        <taxon>Nocardiaceae</taxon>
        <taxon>Nocardia</taxon>
    </lineage>
</organism>
<gene>
    <name evidence="2" type="ORF">U3653_31480</name>
</gene>
<feature type="compositionally biased region" description="Low complexity" evidence="1">
    <location>
        <begin position="16"/>
        <end position="29"/>
    </location>
</feature>
<sequence length="185" mass="19294">MGGAFGEVRYISANSARSRNARRAMPSSAVSKRGGVGEGAHTDSLLAEVVDEVQHFAQVPSEPVAGVGDDGVAGACVFEQFGQTGPVDGRAGLRVDVDPLIGQSGVGEGVEIAFEALLGGRDSGVAEFESAGRSVRGLSERFRWNDSGTNAVPVRPGRCSLAVDPTRHQHTPHHGEGRMTWLSST</sequence>
<keyword evidence="3" id="KW-1185">Reference proteome</keyword>
<name>A0ABU6B4E9_9NOCA</name>